<gene>
    <name evidence="1" type="ORF">OPT61_g2237</name>
</gene>
<name>A0ACC2IME6_9PLEO</name>
<protein>
    <submittedName>
        <fullName evidence="1">Uncharacterized protein</fullName>
    </submittedName>
</protein>
<keyword evidence="2" id="KW-1185">Reference proteome</keyword>
<proteinExistence type="predicted"/>
<dbReference type="EMBL" id="JAPHNI010000100">
    <property type="protein sequence ID" value="KAJ8116308.1"/>
    <property type="molecule type" value="Genomic_DNA"/>
</dbReference>
<accession>A0ACC2IME6</accession>
<dbReference type="Proteomes" id="UP001153331">
    <property type="component" value="Unassembled WGS sequence"/>
</dbReference>
<comment type="caution">
    <text evidence="1">The sequence shown here is derived from an EMBL/GenBank/DDBJ whole genome shotgun (WGS) entry which is preliminary data.</text>
</comment>
<evidence type="ECO:0000313" key="2">
    <source>
        <dbReference type="Proteomes" id="UP001153331"/>
    </source>
</evidence>
<sequence>MHTLDVWCTSVVWIRDTRLGAPRQLACARFLGDVKLGASPNDPPAAAACNVRVPEEPHCLKHAPPENIPFPPPTTFSPRVPIRVVHRPPLRQLQLWTSAQQRHRSWLSFIPIGGAAPQFDRMSGPAEAKQGFLAGLSPWGSRAATPKPPPTPTTAESDKTKGKEKEKDQDAITGGLGTQRGGDHVVDRRHRLSLKRYPRDCPPLAVRWFHAVDLPKRKPFSEHAITPDKPLPKPKKWIPFSKGDSRAIETAFQKTADEAEAAEHRKDLLSPVTPAPSSQEPEKTTKVAVNEDYLFDVEIETRELAPSYWLGPVYDVKRGTWFTPSGEPVDEGLAMQLEEGYLKCKPWRFGKLEEKRSASQPRARPVSLGAGVSDDYRKELGRLNRDSTSNPVTPRGSFENLRGEAAKQQSGPHSDDKATTPDATRTHRLFGAHMNSTVTFQDETTAWLLTDDMWARMGSTLYQRFAGGAHYAGYRYIRGYTDPEEKKKQQQATTAKDPKSKKETDRPSTPSQHLAYGSDNDKAPNSGSGDASDAETTDNERAESPQESRRRTLERQVSSLMTSSQPGYQEEQEEEARKREEKEMREDYKAQDQQEQGREIEHLLLVTHGIGQRLGMRMESINFIHDVNTLRKSLKAVYANSPDLQALNSEVNSDTKNSRIQVVPIVWRHLLDFPKQSLKHNRKEHDLGDLDHEDHEFPSLEDITVDGVPAVRNFLTDLALDILLYQSPAYKGHISRIVVAELNRIYRLFKERNPSFKGRVSLVGHSLGSAIMFDILCIQRDANKVKSGKQRRLTEEGLKLDFEVEDFYALGSPIGLFQMLKGRTIAARPATAFVPPETPATPLEDPFSPTAAERSHAFDITTSSPLCKQTFNIFHPSDPISYRIEPLISPAMAGLKAQPLPYTKKGIFGAPASQGLTGIGARVGQGVTDFWSSIGSGIASGLLNRSLGISGTDLGDGGSGQRSSRPLSAAPNSAAGLATVPGTNEPVSAFISEERRRRLGDEQITTGEDGEHPPTLIESEIETLYSGFQKGRQSSNAEDSSKVEKDLEWQELEERSRKLKKEEQKVRALNSNGRVDYSIQEGAFDISLLASIASHLTYWADEDVSHFMISQLLARHRVFKEKQNKAQFGIGVVIPSAANPASQAHQKRHARANVIRMLAPHIYATTHYPDQ</sequence>
<reference evidence="1" key="1">
    <citation type="submission" date="2022-11" db="EMBL/GenBank/DDBJ databases">
        <title>Genome Sequence of Boeremia exigua.</title>
        <authorList>
            <person name="Buettner E."/>
        </authorList>
    </citation>
    <scope>NUCLEOTIDE SEQUENCE</scope>
    <source>
        <strain evidence="1">CU02</strain>
    </source>
</reference>
<evidence type="ECO:0000313" key="1">
    <source>
        <dbReference type="EMBL" id="KAJ8116308.1"/>
    </source>
</evidence>
<organism evidence="1 2">
    <name type="scientific">Boeremia exigua</name>
    <dbReference type="NCBI Taxonomy" id="749465"/>
    <lineage>
        <taxon>Eukaryota</taxon>
        <taxon>Fungi</taxon>
        <taxon>Dikarya</taxon>
        <taxon>Ascomycota</taxon>
        <taxon>Pezizomycotina</taxon>
        <taxon>Dothideomycetes</taxon>
        <taxon>Pleosporomycetidae</taxon>
        <taxon>Pleosporales</taxon>
        <taxon>Pleosporineae</taxon>
        <taxon>Didymellaceae</taxon>
        <taxon>Boeremia</taxon>
    </lineage>
</organism>